<dbReference type="Pfam" id="PF01989">
    <property type="entry name" value="AcnX_swivel_put"/>
    <property type="match status" value="1"/>
</dbReference>
<dbReference type="EMBL" id="BMNL01000003">
    <property type="protein sequence ID" value="GGP21398.1"/>
    <property type="molecule type" value="Genomic_DNA"/>
</dbReference>
<dbReference type="Gene3D" id="3.50.30.10">
    <property type="entry name" value="Phosphohistidine domain"/>
    <property type="match status" value="1"/>
</dbReference>
<reference evidence="3" key="1">
    <citation type="journal article" date="2014" name="Int. J. Syst. Evol. Microbiol.">
        <title>Complete genome sequence of Corynebacterium casei LMG S-19264T (=DSM 44701T), isolated from a smear-ripened cheese.</title>
        <authorList>
            <consortium name="US DOE Joint Genome Institute (JGI-PGF)"/>
            <person name="Walter F."/>
            <person name="Albersmeier A."/>
            <person name="Kalinowski J."/>
            <person name="Ruckert C."/>
        </authorList>
    </citation>
    <scope>NUCLEOTIDE SEQUENCE</scope>
    <source>
        <strain evidence="3">JCM 10088</strain>
    </source>
</reference>
<dbReference type="AlphaFoldDB" id="A0A830GVX8"/>
<evidence type="ECO:0000313" key="4">
    <source>
        <dbReference type="Proteomes" id="UP000610960"/>
    </source>
</evidence>
<dbReference type="OrthoDB" id="18062at2157"/>
<evidence type="ECO:0000259" key="2">
    <source>
        <dbReference type="Pfam" id="PF01989"/>
    </source>
</evidence>
<dbReference type="Proteomes" id="UP000610960">
    <property type="component" value="Unassembled WGS sequence"/>
</dbReference>
<keyword evidence="1" id="KW-0456">Lyase</keyword>
<dbReference type="SUPFAM" id="SSF52016">
    <property type="entry name" value="LeuD/IlvD-like"/>
    <property type="match status" value="1"/>
</dbReference>
<dbReference type="InterPro" id="IPR012016">
    <property type="entry name" value="PMDh-S-like"/>
</dbReference>
<sequence>MTLRGRTIYGKGVIAGKAVVMRTPISFLGDVDGRRGTVKAGYEEKSIGGRVLILPFSRGSTVGPYIMYQLVKYGNAPLAILSVKADTLVLIGAVMAGIPLVTDLPDSVLGVSDGEEVVVDLDGGEVRLGGQDR</sequence>
<keyword evidence="4" id="KW-1185">Reference proteome</keyword>
<evidence type="ECO:0000313" key="3">
    <source>
        <dbReference type="EMBL" id="GGP21398.1"/>
    </source>
</evidence>
<dbReference type="RefSeq" id="WP_188596622.1">
    <property type="nucleotide sequence ID" value="NZ_BMNL01000003.1"/>
</dbReference>
<proteinExistence type="predicted"/>
<gene>
    <name evidence="3" type="ORF">GCM10007981_13060</name>
</gene>
<feature type="domain" description="Phosphomevalonate dehydratase small subunit-like" evidence="2">
    <location>
        <begin position="25"/>
        <end position="101"/>
    </location>
</feature>
<dbReference type="InterPro" id="IPR002840">
    <property type="entry name" value="PMDh-S-like_dom"/>
</dbReference>
<comment type="caution">
    <text evidence="3">The sequence shown here is derived from an EMBL/GenBank/DDBJ whole genome shotgun (WGS) entry which is preliminary data.</text>
</comment>
<evidence type="ECO:0000256" key="1">
    <source>
        <dbReference type="ARBA" id="ARBA00023239"/>
    </source>
</evidence>
<reference evidence="3" key="2">
    <citation type="submission" date="2020-09" db="EMBL/GenBank/DDBJ databases">
        <authorList>
            <person name="Sun Q."/>
            <person name="Ohkuma M."/>
        </authorList>
    </citation>
    <scope>NUCLEOTIDE SEQUENCE</scope>
    <source>
        <strain evidence="3">JCM 10088</strain>
    </source>
</reference>
<protein>
    <recommendedName>
        <fullName evidence="2">Phosphomevalonate dehydratase small subunit-like domain-containing protein</fullName>
    </recommendedName>
</protein>
<dbReference type="PIRSF" id="PIRSF004966">
    <property type="entry name" value="UCP004966"/>
    <property type="match status" value="1"/>
</dbReference>
<dbReference type="GO" id="GO:0016829">
    <property type="term" value="F:lyase activity"/>
    <property type="evidence" value="ECO:0007669"/>
    <property type="project" value="UniProtKB-KW"/>
</dbReference>
<accession>A0A830GVX8</accession>
<organism evidence="3 4">
    <name type="scientific">Thermocladium modestius</name>
    <dbReference type="NCBI Taxonomy" id="62609"/>
    <lineage>
        <taxon>Archaea</taxon>
        <taxon>Thermoproteota</taxon>
        <taxon>Thermoprotei</taxon>
        <taxon>Thermoproteales</taxon>
        <taxon>Thermoproteaceae</taxon>
        <taxon>Thermocladium</taxon>
    </lineage>
</organism>
<name>A0A830GVX8_9CREN</name>